<evidence type="ECO:0000313" key="2">
    <source>
        <dbReference type="Proteomes" id="UP000276133"/>
    </source>
</evidence>
<accession>A0A3M7QHQ2</accession>
<dbReference type="Proteomes" id="UP000276133">
    <property type="component" value="Unassembled WGS sequence"/>
</dbReference>
<gene>
    <name evidence="1" type="ORF">BpHYR1_043170</name>
</gene>
<dbReference type="EMBL" id="REGN01006111">
    <property type="protein sequence ID" value="RNA10819.1"/>
    <property type="molecule type" value="Genomic_DNA"/>
</dbReference>
<proteinExistence type="predicted"/>
<comment type="caution">
    <text evidence="1">The sequence shown here is derived from an EMBL/GenBank/DDBJ whole genome shotgun (WGS) entry which is preliminary data.</text>
</comment>
<organism evidence="1 2">
    <name type="scientific">Brachionus plicatilis</name>
    <name type="common">Marine rotifer</name>
    <name type="synonym">Brachionus muelleri</name>
    <dbReference type="NCBI Taxonomy" id="10195"/>
    <lineage>
        <taxon>Eukaryota</taxon>
        <taxon>Metazoa</taxon>
        <taxon>Spiralia</taxon>
        <taxon>Gnathifera</taxon>
        <taxon>Rotifera</taxon>
        <taxon>Eurotatoria</taxon>
        <taxon>Monogononta</taxon>
        <taxon>Pseudotrocha</taxon>
        <taxon>Ploima</taxon>
        <taxon>Brachionidae</taxon>
        <taxon>Brachionus</taxon>
    </lineage>
</organism>
<protein>
    <submittedName>
        <fullName evidence="1">Uncharacterized protein</fullName>
    </submittedName>
</protein>
<evidence type="ECO:0000313" key="1">
    <source>
        <dbReference type="EMBL" id="RNA10819.1"/>
    </source>
</evidence>
<keyword evidence="2" id="KW-1185">Reference proteome</keyword>
<reference evidence="1 2" key="1">
    <citation type="journal article" date="2018" name="Sci. Rep.">
        <title>Genomic signatures of local adaptation to the degree of environmental predictability in rotifers.</title>
        <authorList>
            <person name="Franch-Gras L."/>
            <person name="Hahn C."/>
            <person name="Garcia-Roger E.M."/>
            <person name="Carmona M.J."/>
            <person name="Serra M."/>
            <person name="Gomez A."/>
        </authorList>
    </citation>
    <scope>NUCLEOTIDE SEQUENCE [LARGE SCALE GENOMIC DNA]</scope>
    <source>
        <strain evidence="1">HYR1</strain>
    </source>
</reference>
<sequence length="172" mass="20470">MTIIFKNTIEKIIYLEENLKFVRLEKEKIEAFANKDEDIFTCICQNGARTVEYYSHSAKLLPYHAEFLNDIVAFVAEKAMMKMAEMNISMNMMRSKIRPKMITIVSLNECKYDISVRKLIKFLAHDIFFESKICERLMYNKADCRWFNEVEINKDEKSPWLAFENSFNLINF</sequence>
<name>A0A3M7QHQ2_BRAPC</name>
<dbReference type="AlphaFoldDB" id="A0A3M7QHQ2"/>